<name>A0A6A6BXP3_ZASCE</name>
<dbReference type="InterPro" id="IPR036389">
    <property type="entry name" value="RNase_III_sf"/>
</dbReference>
<dbReference type="OrthoDB" id="67027at2759"/>
<keyword evidence="3" id="KW-1185">Reference proteome</keyword>
<dbReference type="Gene3D" id="1.10.1520.10">
    <property type="entry name" value="Ribonuclease III domain"/>
    <property type="match status" value="1"/>
</dbReference>
<evidence type="ECO:0000259" key="1">
    <source>
        <dbReference type="PROSITE" id="PS50142"/>
    </source>
</evidence>
<dbReference type="AlphaFoldDB" id="A0A6A6BXP3"/>
<dbReference type="EMBL" id="ML993648">
    <property type="protein sequence ID" value="KAF2158828.1"/>
    <property type="molecule type" value="Genomic_DNA"/>
</dbReference>
<dbReference type="RefSeq" id="XP_033659717.1">
    <property type="nucleotide sequence ID" value="XM_033810045.1"/>
</dbReference>
<dbReference type="InterPro" id="IPR000999">
    <property type="entry name" value="RNase_III_dom"/>
</dbReference>
<dbReference type="GeneID" id="54563317"/>
<accession>A0A6A6BXP3</accession>
<dbReference type="GO" id="GO:0004525">
    <property type="term" value="F:ribonuclease III activity"/>
    <property type="evidence" value="ECO:0007669"/>
    <property type="project" value="InterPro"/>
</dbReference>
<evidence type="ECO:0000313" key="2">
    <source>
        <dbReference type="EMBL" id="KAF2158828.1"/>
    </source>
</evidence>
<evidence type="ECO:0000313" key="3">
    <source>
        <dbReference type="Proteomes" id="UP000799537"/>
    </source>
</evidence>
<proteinExistence type="predicted"/>
<dbReference type="GO" id="GO:0006396">
    <property type="term" value="P:RNA processing"/>
    <property type="evidence" value="ECO:0007669"/>
    <property type="project" value="InterPro"/>
</dbReference>
<dbReference type="PROSITE" id="PS50142">
    <property type="entry name" value="RNASE_3_2"/>
    <property type="match status" value="1"/>
</dbReference>
<sequence length="183" mass="20286">MAFNTYNNNTADSASPPPSLDVKDADFVIDLGNLELALGYKFNDHALVREAFVGERAQVMIEGKLVRQPNQRLPILGDSVLKTAFWDTNFTKDELCAASCKRFDSFSSNRSLAKEGCYLYIHTMIVCVDGKRYWEKKKWTGEERTTAVASTIEAVIGAVWIDSHQNIETVKSAINGLLGAGKC</sequence>
<feature type="domain" description="RNase III" evidence="1">
    <location>
        <begin position="31"/>
        <end position="164"/>
    </location>
</feature>
<gene>
    <name evidence="2" type="ORF">M409DRAFT_30701</name>
</gene>
<protein>
    <recommendedName>
        <fullName evidence="1">RNase III domain-containing protein</fullName>
    </recommendedName>
</protein>
<dbReference type="SUPFAM" id="SSF69065">
    <property type="entry name" value="RNase III domain-like"/>
    <property type="match status" value="1"/>
</dbReference>
<organism evidence="2 3">
    <name type="scientific">Zasmidium cellare ATCC 36951</name>
    <dbReference type="NCBI Taxonomy" id="1080233"/>
    <lineage>
        <taxon>Eukaryota</taxon>
        <taxon>Fungi</taxon>
        <taxon>Dikarya</taxon>
        <taxon>Ascomycota</taxon>
        <taxon>Pezizomycotina</taxon>
        <taxon>Dothideomycetes</taxon>
        <taxon>Dothideomycetidae</taxon>
        <taxon>Mycosphaerellales</taxon>
        <taxon>Mycosphaerellaceae</taxon>
        <taxon>Zasmidium</taxon>
    </lineage>
</organism>
<reference evidence="2" key="1">
    <citation type="journal article" date="2020" name="Stud. Mycol.">
        <title>101 Dothideomycetes genomes: a test case for predicting lifestyles and emergence of pathogens.</title>
        <authorList>
            <person name="Haridas S."/>
            <person name="Albert R."/>
            <person name="Binder M."/>
            <person name="Bloem J."/>
            <person name="Labutti K."/>
            <person name="Salamov A."/>
            <person name="Andreopoulos B."/>
            <person name="Baker S."/>
            <person name="Barry K."/>
            <person name="Bills G."/>
            <person name="Bluhm B."/>
            <person name="Cannon C."/>
            <person name="Castanera R."/>
            <person name="Culley D."/>
            <person name="Daum C."/>
            <person name="Ezra D."/>
            <person name="Gonzalez J."/>
            <person name="Henrissat B."/>
            <person name="Kuo A."/>
            <person name="Liang C."/>
            <person name="Lipzen A."/>
            <person name="Lutzoni F."/>
            <person name="Magnuson J."/>
            <person name="Mondo S."/>
            <person name="Nolan M."/>
            <person name="Ohm R."/>
            <person name="Pangilinan J."/>
            <person name="Park H.-J."/>
            <person name="Ramirez L."/>
            <person name="Alfaro M."/>
            <person name="Sun H."/>
            <person name="Tritt A."/>
            <person name="Yoshinaga Y."/>
            <person name="Zwiers L.-H."/>
            <person name="Turgeon B."/>
            <person name="Goodwin S."/>
            <person name="Spatafora J."/>
            <person name="Crous P."/>
            <person name="Grigoriev I."/>
        </authorList>
    </citation>
    <scope>NUCLEOTIDE SEQUENCE</scope>
    <source>
        <strain evidence="2">ATCC 36951</strain>
    </source>
</reference>
<dbReference type="Proteomes" id="UP000799537">
    <property type="component" value="Unassembled WGS sequence"/>
</dbReference>